<proteinExistence type="predicted"/>
<sequence length="81" mass="8897">MKAAKAYVDMLRDFQLMFSVAGTVHFVAIYASYSGAQYPCVQEAYAKDKELRKEQLDTKQTEKSSTTADVASYALAASSSI</sequence>
<keyword evidence="2" id="KW-1185">Reference proteome</keyword>
<accession>O92514</accession>
<reference evidence="1 2" key="1">
    <citation type="journal article" date="1998" name="J. Gen. Virol.">
        <title>Genome properties of beet virus Q, a new furo-like virus from sugarbeet, determined from unpurified virus.</title>
        <authorList>
            <person name="Koenig R."/>
            <person name="Pleij C."/>
            <person name="Beier C."/>
            <person name="Commandeur U."/>
        </authorList>
    </citation>
    <scope>NUCLEOTIDE SEQUENCE [LARGE SCALE GENOMIC DNA]</scope>
</reference>
<protein>
    <submittedName>
        <fullName evidence="1">9K protein</fullName>
    </submittedName>
</protein>
<evidence type="ECO:0000313" key="1">
    <source>
        <dbReference type="EMBL" id="CAA11460.1"/>
    </source>
</evidence>
<dbReference type="KEGG" id="vg:995295"/>
<dbReference type="GeneID" id="995295"/>
<dbReference type="RefSeq" id="NP_612609.1">
    <property type="nucleotide sequence ID" value="NC_003511.1"/>
</dbReference>
<dbReference type="Proteomes" id="UP000201633">
    <property type="component" value="Genome"/>
</dbReference>
<organism evidence="1 2">
    <name type="scientific">Beet virus Q</name>
    <dbReference type="NCBI Taxonomy" id="71972"/>
    <lineage>
        <taxon>Viruses</taxon>
        <taxon>Riboviria</taxon>
        <taxon>Orthornavirae</taxon>
        <taxon>Kitrinoviricota</taxon>
        <taxon>Alsuviricetes</taxon>
        <taxon>Martellivirales</taxon>
        <taxon>Virgaviridae</taxon>
        <taxon>Pomovirus</taxon>
        <taxon>Pomovirus betae</taxon>
    </lineage>
</organism>
<name>O92514_9VIRU</name>
<evidence type="ECO:0000313" key="2">
    <source>
        <dbReference type="Proteomes" id="UP000201633"/>
    </source>
</evidence>
<dbReference type="EMBL" id="AJ223597">
    <property type="protein sequence ID" value="CAA11460.1"/>
    <property type="molecule type" value="Genomic_RNA"/>
</dbReference>